<evidence type="ECO:0000313" key="2">
    <source>
        <dbReference type="EMBL" id="KAF6742110.1"/>
    </source>
</evidence>
<sequence>MSPNAEDIAHWSSVLFEGEQTLEHVVETMKKDRHAYTIKQAKTGYRGNWFLWDKETDDAVLLTHAFVVAYSTPLDTGNFVPEGCTAPEGMFDSQLRREPGPRAQINITYDYSVDTNLAEYVEFFETWVKGIPDFNKVKRERSKWMTPSYIADSSRHTVSIPIFQRKTAFNCKDGKYEVPYDVNPWIAEASFPHNQQWIPNPAIVRVLELGNDETLIDVLKSSDDPSLSSGDLVKMTFKVNFAVGPSSWTSNYMPIQIIRVGRVNRDLSTPVVHSENAESYNLPKVGDKLGTYITKGTKSKKERHKSEEWDSDAFDEETDVDQKEASSLKEPTDKGRTRQAGRKGKGKMTLDTEDEMTSDPGLQEEAPKRDRDEPGKKKRHAKAKPK</sequence>
<dbReference type="AlphaFoldDB" id="A0A8H6H7U0"/>
<protein>
    <submittedName>
        <fullName evidence="2">Uncharacterized protein</fullName>
    </submittedName>
</protein>
<feature type="compositionally biased region" description="Basic residues" evidence="1">
    <location>
        <begin position="337"/>
        <end position="346"/>
    </location>
</feature>
<feature type="compositionally biased region" description="Acidic residues" evidence="1">
    <location>
        <begin position="309"/>
        <end position="319"/>
    </location>
</feature>
<accession>A0A8H6H7U0</accession>
<dbReference type="EMBL" id="JACGCI010000201">
    <property type="protein sequence ID" value="KAF6742110.1"/>
    <property type="molecule type" value="Genomic_DNA"/>
</dbReference>
<feature type="compositionally biased region" description="Basic and acidic residues" evidence="1">
    <location>
        <begin position="320"/>
        <end position="336"/>
    </location>
</feature>
<comment type="caution">
    <text evidence="2">The sequence shown here is derived from an EMBL/GenBank/DDBJ whole genome shotgun (WGS) entry which is preliminary data.</text>
</comment>
<proteinExistence type="predicted"/>
<gene>
    <name evidence="2" type="ORF">DFP72DRAFT_1109714</name>
</gene>
<reference evidence="2 3" key="1">
    <citation type="submission" date="2020-07" db="EMBL/GenBank/DDBJ databases">
        <title>Comparative genomics of pyrophilous fungi reveals a link between fire events and developmental genes.</title>
        <authorList>
            <consortium name="DOE Joint Genome Institute"/>
            <person name="Steindorff A.S."/>
            <person name="Carver A."/>
            <person name="Calhoun S."/>
            <person name="Stillman K."/>
            <person name="Liu H."/>
            <person name="Lipzen A."/>
            <person name="Pangilinan J."/>
            <person name="Labutti K."/>
            <person name="Bruns T.D."/>
            <person name="Grigoriev I.V."/>
        </authorList>
    </citation>
    <scope>NUCLEOTIDE SEQUENCE [LARGE SCALE GENOMIC DNA]</scope>
    <source>
        <strain evidence="2 3">CBS 144469</strain>
    </source>
</reference>
<evidence type="ECO:0000313" key="3">
    <source>
        <dbReference type="Proteomes" id="UP000521943"/>
    </source>
</evidence>
<evidence type="ECO:0000256" key="1">
    <source>
        <dbReference type="SAM" id="MobiDB-lite"/>
    </source>
</evidence>
<organism evidence="2 3">
    <name type="scientific">Ephemerocybe angulata</name>
    <dbReference type="NCBI Taxonomy" id="980116"/>
    <lineage>
        <taxon>Eukaryota</taxon>
        <taxon>Fungi</taxon>
        <taxon>Dikarya</taxon>
        <taxon>Basidiomycota</taxon>
        <taxon>Agaricomycotina</taxon>
        <taxon>Agaricomycetes</taxon>
        <taxon>Agaricomycetidae</taxon>
        <taxon>Agaricales</taxon>
        <taxon>Agaricineae</taxon>
        <taxon>Psathyrellaceae</taxon>
        <taxon>Ephemerocybe</taxon>
    </lineage>
</organism>
<feature type="compositionally biased region" description="Basic and acidic residues" evidence="1">
    <location>
        <begin position="365"/>
        <end position="375"/>
    </location>
</feature>
<dbReference type="Proteomes" id="UP000521943">
    <property type="component" value="Unassembled WGS sequence"/>
</dbReference>
<feature type="region of interest" description="Disordered" evidence="1">
    <location>
        <begin position="296"/>
        <end position="386"/>
    </location>
</feature>
<keyword evidence="3" id="KW-1185">Reference proteome</keyword>
<dbReference type="OrthoDB" id="3034725at2759"/>
<name>A0A8H6H7U0_9AGAR</name>
<feature type="compositionally biased region" description="Basic residues" evidence="1">
    <location>
        <begin position="376"/>
        <end position="386"/>
    </location>
</feature>